<dbReference type="EMBL" id="AHBZ03000014">
    <property type="protein sequence ID" value="KAF7774044.1"/>
    <property type="molecule type" value="Genomic_DNA"/>
</dbReference>
<comment type="caution">
    <text evidence="2">The sequence shown here is derived from an EMBL/GenBank/DDBJ whole genome shotgun (WGS) entry which is preliminary data.</text>
</comment>
<dbReference type="SUPFAM" id="SSF49373">
    <property type="entry name" value="Invasin/intimin cell-adhesion fragments"/>
    <property type="match status" value="2"/>
</dbReference>
<evidence type="ECO:0000313" key="3">
    <source>
        <dbReference type="Proteomes" id="UP000016487"/>
    </source>
</evidence>
<dbReference type="InterPro" id="IPR008964">
    <property type="entry name" value="Invasin/intimin_cell_adhesion"/>
</dbReference>
<evidence type="ECO:0008006" key="4">
    <source>
        <dbReference type="Google" id="ProtNLM"/>
    </source>
</evidence>
<accession>A0AAD4AKX2</accession>
<dbReference type="Proteomes" id="UP000016487">
    <property type="component" value="Unassembled WGS sequence"/>
</dbReference>
<organism evidence="2 3">
    <name type="scientific">Pseudoalteromonas citrea</name>
    <dbReference type="NCBI Taxonomy" id="43655"/>
    <lineage>
        <taxon>Bacteria</taxon>
        <taxon>Pseudomonadati</taxon>
        <taxon>Pseudomonadota</taxon>
        <taxon>Gammaproteobacteria</taxon>
        <taxon>Alteromonadales</taxon>
        <taxon>Pseudoalteromonadaceae</taxon>
        <taxon>Pseudoalteromonas</taxon>
    </lineage>
</organism>
<dbReference type="Gene3D" id="2.60.40.10">
    <property type="entry name" value="Immunoglobulins"/>
    <property type="match status" value="3"/>
</dbReference>
<gene>
    <name evidence="2" type="ORF">PCIT_a0429</name>
</gene>
<protein>
    <recommendedName>
        <fullName evidence="4">Big-1 domain-containing protein</fullName>
    </recommendedName>
</protein>
<name>A0AAD4AKX2_9GAMM</name>
<reference evidence="2" key="1">
    <citation type="journal article" date="2012" name="J. Bacteriol.">
        <title>Genome sequences of type strains of seven species of the marine bacterium Pseudoalteromonas.</title>
        <authorList>
            <person name="Xie B.B."/>
            <person name="Shu Y.L."/>
            <person name="Qin Q.L."/>
            <person name="Rong J.C."/>
            <person name="Zhang X.Y."/>
            <person name="Chen X.L."/>
            <person name="Shi M."/>
            <person name="He H.L."/>
            <person name="Zhou B.C."/>
            <person name="Zhang Y.Z."/>
        </authorList>
    </citation>
    <scope>NUCLEOTIDE SEQUENCE</scope>
    <source>
        <strain evidence="2">DSM 8771</strain>
    </source>
</reference>
<reference evidence="2" key="2">
    <citation type="submission" date="2015-03" db="EMBL/GenBank/DDBJ databases">
        <title>Genome sequence of Pseudoalteromonas citrea.</title>
        <authorList>
            <person name="Xie B.-B."/>
            <person name="Rong J.-C."/>
            <person name="Qin Q.-L."/>
            <person name="Zhang Y.-Z."/>
        </authorList>
    </citation>
    <scope>NUCLEOTIDE SEQUENCE</scope>
    <source>
        <strain evidence="2">DSM 8771</strain>
    </source>
</reference>
<feature type="compositionally biased region" description="Polar residues" evidence="1">
    <location>
        <begin position="865"/>
        <end position="876"/>
    </location>
</feature>
<sequence length="1115" mass="117396">MPLMRLFSIVMLGLWLTACGGGGSIEKNDNSDGGTTSDYTLTLTGLDSETNETSNLVSSEKPLKVRALLSKEGIAQSNALITFTSNQFASLNPSSGTVLTNAAGQADILLSATANEGAGRLSAVYVVGDETVPASFDFTSSGGGGTDTGVSGDVTLLVSVLDKSGNTFTESNPLTQDNSGFITATLKKDGVALPRVIVSFATEFTGEIKNGTERAITDESGVARLELGSGQSKGAGRITATYQDSSSNESISKSDVFFSSGDSGANDTSGFLLDVKLLVDCNANWDANRNDTLLDPLSTASGCQVVNSISSSDLADVYVRLTNAQTGDGVANGLVEVTTDLGTLLPSSGKALTDSFGVALLKLQPGTEGGAGTLTISSSQASNVQELVNFAVGIADLTLSVDNGLSTVNNEVVPLKAGGSTVINVTLRDLDGDLYTVPTDVEFSSTCKSADLSELDSIVKTSNGVASATYRAKGCEGDDDITVNVQTGGKNFSARTVIPVLSSPVQSIKFDSVSEPFIALPPGEGGIPTQSIVKFILLDEDTLPVPRARVDFKLSDNQGSAALTQRQSNTDNDGVVQTSVKSGVVPGPLVVTACYIDQADLDALAISAPNDDYSCWEEDVALCASTPASEICPAGALQLYDISKQILSVSSQISLSSGVTDQDSFSASPDVFNTNSLNYNGIVSNITVFFGDQFNQFNADGVTATVIAEAGAIGSIDGTNTLECVTDNASCTVQWRSQGERPFSDPKWNNRLGSINPSTDKENCDMYFDAAAPCINGMLRAKNDDDTSSPKGIVMGGRVSILAVAKGQESFRDEPSDDPEKVENPVTRRNGLFDIGEYRQEFDLSEAFLDTNENGKFDKVDCNTNNTTGPCSPTGTENGGHDDDWRDLNGNGRHDEKDDKYNGLLCSKEAEEAGECTRELIEVRQQFELVMSGDTPYVRFSVEKQADDLAAHRLHIPADCSSQAFTAGANAGTGKLNIESAGEAPSGHKDFCDINAINLSESTIQITNDDGSISDDDEGVSSVIVYIYYSDVFGNPLPAGTEVTLSATNGELTIIEHSEIIPNTNSDQTMYSRVTIAREEEGNKKTTGALSIEFLIKNGDAETKITRSITVLDDR</sequence>
<feature type="region of interest" description="Disordered" evidence="1">
    <location>
        <begin position="865"/>
        <end position="897"/>
    </location>
</feature>
<dbReference type="PROSITE" id="PS51257">
    <property type="entry name" value="PROKAR_LIPOPROTEIN"/>
    <property type="match status" value="1"/>
</dbReference>
<evidence type="ECO:0000313" key="2">
    <source>
        <dbReference type="EMBL" id="KAF7774044.1"/>
    </source>
</evidence>
<proteinExistence type="predicted"/>
<dbReference type="InterPro" id="IPR013783">
    <property type="entry name" value="Ig-like_fold"/>
</dbReference>
<evidence type="ECO:0000256" key="1">
    <source>
        <dbReference type="SAM" id="MobiDB-lite"/>
    </source>
</evidence>
<feature type="compositionally biased region" description="Basic and acidic residues" evidence="1">
    <location>
        <begin position="879"/>
        <end position="897"/>
    </location>
</feature>
<dbReference type="AlphaFoldDB" id="A0AAD4AKX2"/>
<dbReference type="RefSeq" id="WP_010364822.1">
    <property type="nucleotide sequence ID" value="NZ_AHBZ03000014.1"/>
</dbReference>